<dbReference type="AlphaFoldDB" id="A0A7K0K2L7"/>
<organism evidence="5 6">
    <name type="scientific">Mobiluncus porci</name>
    <dbReference type="NCBI Taxonomy" id="2652278"/>
    <lineage>
        <taxon>Bacteria</taxon>
        <taxon>Bacillati</taxon>
        <taxon>Actinomycetota</taxon>
        <taxon>Actinomycetes</taxon>
        <taxon>Actinomycetales</taxon>
        <taxon>Actinomycetaceae</taxon>
        <taxon>Mobiluncus</taxon>
    </lineage>
</organism>
<evidence type="ECO:0000259" key="4">
    <source>
        <dbReference type="PROSITE" id="PS50977"/>
    </source>
</evidence>
<comment type="caution">
    <text evidence="5">The sequence shown here is derived from an EMBL/GenBank/DDBJ whole genome shotgun (WGS) entry which is preliminary data.</text>
</comment>
<evidence type="ECO:0000256" key="2">
    <source>
        <dbReference type="PROSITE-ProRule" id="PRU00335"/>
    </source>
</evidence>
<dbReference type="Gene3D" id="1.10.357.10">
    <property type="entry name" value="Tetracycline Repressor, domain 2"/>
    <property type="match status" value="1"/>
</dbReference>
<dbReference type="InterPro" id="IPR041678">
    <property type="entry name" value="TetR_C_16"/>
</dbReference>
<name>A0A7K0K2L7_9ACTO</name>
<dbReference type="PRINTS" id="PR00455">
    <property type="entry name" value="HTHTETR"/>
</dbReference>
<dbReference type="SUPFAM" id="SSF46689">
    <property type="entry name" value="Homeodomain-like"/>
    <property type="match status" value="1"/>
</dbReference>
<gene>
    <name evidence="5" type="ORF">FYJ63_05685</name>
</gene>
<evidence type="ECO:0000256" key="1">
    <source>
        <dbReference type="ARBA" id="ARBA00023125"/>
    </source>
</evidence>
<dbReference type="PANTHER" id="PTHR30055:SF235">
    <property type="entry name" value="TRANSCRIPTIONAL REGULATORY PROTEIN"/>
    <property type="match status" value="1"/>
</dbReference>
<evidence type="ECO:0000313" key="5">
    <source>
        <dbReference type="EMBL" id="MST49727.1"/>
    </source>
</evidence>
<proteinExistence type="predicted"/>
<dbReference type="Pfam" id="PF00440">
    <property type="entry name" value="TetR_N"/>
    <property type="match status" value="1"/>
</dbReference>
<feature type="DNA-binding region" description="H-T-H motif" evidence="2">
    <location>
        <begin position="42"/>
        <end position="61"/>
    </location>
</feature>
<dbReference type="GO" id="GO:0003700">
    <property type="term" value="F:DNA-binding transcription factor activity"/>
    <property type="evidence" value="ECO:0007669"/>
    <property type="project" value="TreeGrafter"/>
</dbReference>
<dbReference type="SUPFAM" id="SSF48498">
    <property type="entry name" value="Tetracyclin repressor-like, C-terminal domain"/>
    <property type="match status" value="1"/>
</dbReference>
<dbReference type="InterPro" id="IPR050109">
    <property type="entry name" value="HTH-type_TetR-like_transc_reg"/>
</dbReference>
<dbReference type="PROSITE" id="PS50977">
    <property type="entry name" value="HTH_TETR_2"/>
    <property type="match status" value="1"/>
</dbReference>
<accession>A0A7K0K2L7</accession>
<feature type="region of interest" description="Disordered" evidence="3">
    <location>
        <begin position="1"/>
        <end position="21"/>
    </location>
</feature>
<dbReference type="Gene3D" id="1.10.10.60">
    <property type="entry name" value="Homeodomain-like"/>
    <property type="match status" value="1"/>
</dbReference>
<evidence type="ECO:0000256" key="3">
    <source>
        <dbReference type="SAM" id="MobiDB-lite"/>
    </source>
</evidence>
<dbReference type="GO" id="GO:0000976">
    <property type="term" value="F:transcription cis-regulatory region binding"/>
    <property type="evidence" value="ECO:0007669"/>
    <property type="project" value="TreeGrafter"/>
</dbReference>
<dbReference type="RefSeq" id="WP_154544649.1">
    <property type="nucleotide sequence ID" value="NZ_VUMY01000008.1"/>
</dbReference>
<keyword evidence="6" id="KW-1185">Reference proteome</keyword>
<dbReference type="InterPro" id="IPR009057">
    <property type="entry name" value="Homeodomain-like_sf"/>
</dbReference>
<keyword evidence="1 2" id="KW-0238">DNA-binding</keyword>
<dbReference type="InterPro" id="IPR001647">
    <property type="entry name" value="HTH_TetR"/>
</dbReference>
<dbReference type="Proteomes" id="UP000442535">
    <property type="component" value="Unassembled WGS sequence"/>
</dbReference>
<feature type="domain" description="HTH tetR-type" evidence="4">
    <location>
        <begin position="19"/>
        <end position="79"/>
    </location>
</feature>
<evidence type="ECO:0000313" key="6">
    <source>
        <dbReference type="Proteomes" id="UP000442535"/>
    </source>
</evidence>
<dbReference type="Pfam" id="PF17920">
    <property type="entry name" value="TetR_C_16"/>
    <property type="match status" value="1"/>
</dbReference>
<sequence>MADGSKVSKNQRGPAGKRGETRQRILEAAHAAFTEMDYQHATFREIASRAEVDPALIAYYFKSKAQLLRESLALPEDPKKLIAAALVEGPAEETGHRLAAVILNTWEQAATAGTLSTLFTLLLEDASTQQVFACYIENEVLATVKQDLGIDLVLPIELMMSAVLGMLLSRYVVKLEPLASMSREDLIDVLGSIIQRLLGQLETVQ</sequence>
<dbReference type="PANTHER" id="PTHR30055">
    <property type="entry name" value="HTH-TYPE TRANSCRIPTIONAL REGULATOR RUTR"/>
    <property type="match status" value="1"/>
</dbReference>
<reference evidence="5 6" key="1">
    <citation type="submission" date="2019-08" db="EMBL/GenBank/DDBJ databases">
        <title>In-depth cultivation of the pig gut microbiome towards novel bacterial diversity and tailored functional studies.</title>
        <authorList>
            <person name="Wylensek D."/>
            <person name="Hitch T.C.A."/>
            <person name="Clavel T."/>
        </authorList>
    </citation>
    <scope>NUCLEOTIDE SEQUENCE [LARGE SCALE GENOMIC DNA]</scope>
    <source>
        <strain evidence="5 6">RF-GAM-744-WT-7</strain>
    </source>
</reference>
<protein>
    <submittedName>
        <fullName evidence="5">TetR/AcrR family transcriptional regulator</fullName>
    </submittedName>
</protein>
<dbReference type="InterPro" id="IPR036271">
    <property type="entry name" value="Tet_transcr_reg_TetR-rel_C_sf"/>
</dbReference>
<dbReference type="EMBL" id="VUMY01000008">
    <property type="protein sequence ID" value="MST49727.1"/>
    <property type="molecule type" value="Genomic_DNA"/>
</dbReference>